<reference evidence="2 3" key="1">
    <citation type="submission" date="2024-06" db="EMBL/GenBank/DDBJ databases">
        <title>A chromosome level genome sequence of Diviner's sage (Salvia divinorum).</title>
        <authorList>
            <person name="Ford S.A."/>
            <person name="Ro D.-K."/>
            <person name="Ness R.W."/>
            <person name="Phillips M.A."/>
        </authorList>
    </citation>
    <scope>NUCLEOTIDE SEQUENCE [LARGE SCALE GENOMIC DNA]</scope>
    <source>
        <strain evidence="2">SAF-2024a</strain>
        <tissue evidence="2">Leaf</tissue>
    </source>
</reference>
<evidence type="ECO:0000256" key="1">
    <source>
        <dbReference type="SAM" id="MobiDB-lite"/>
    </source>
</evidence>
<dbReference type="Proteomes" id="UP001567538">
    <property type="component" value="Unassembled WGS sequence"/>
</dbReference>
<protein>
    <submittedName>
        <fullName evidence="2">Uncharacterized protein</fullName>
    </submittedName>
</protein>
<evidence type="ECO:0000313" key="3">
    <source>
        <dbReference type="Proteomes" id="UP001567538"/>
    </source>
</evidence>
<evidence type="ECO:0000313" key="2">
    <source>
        <dbReference type="EMBL" id="KAL1531219.1"/>
    </source>
</evidence>
<proteinExistence type="predicted"/>
<name>A0ABD1FJW7_SALDI</name>
<organism evidence="2 3">
    <name type="scientific">Salvia divinorum</name>
    <name type="common">Maria pastora</name>
    <name type="synonym">Diviner's sage</name>
    <dbReference type="NCBI Taxonomy" id="28513"/>
    <lineage>
        <taxon>Eukaryota</taxon>
        <taxon>Viridiplantae</taxon>
        <taxon>Streptophyta</taxon>
        <taxon>Embryophyta</taxon>
        <taxon>Tracheophyta</taxon>
        <taxon>Spermatophyta</taxon>
        <taxon>Magnoliopsida</taxon>
        <taxon>eudicotyledons</taxon>
        <taxon>Gunneridae</taxon>
        <taxon>Pentapetalae</taxon>
        <taxon>asterids</taxon>
        <taxon>lamiids</taxon>
        <taxon>Lamiales</taxon>
        <taxon>Lamiaceae</taxon>
        <taxon>Nepetoideae</taxon>
        <taxon>Mentheae</taxon>
        <taxon>Salviinae</taxon>
        <taxon>Salvia</taxon>
        <taxon>Salvia subgen. Calosphace</taxon>
    </lineage>
</organism>
<accession>A0ABD1FJW7</accession>
<keyword evidence="3" id="KW-1185">Reference proteome</keyword>
<dbReference type="AlphaFoldDB" id="A0ABD1FJW7"/>
<dbReference type="EMBL" id="JBEAFC010000015">
    <property type="protein sequence ID" value="KAL1531219.1"/>
    <property type="molecule type" value="Genomic_DNA"/>
</dbReference>
<gene>
    <name evidence="2" type="ORF">AAHA92_33922</name>
</gene>
<sequence>MEGVLSSSHLRDTSSSLLSFFPNLPFLFKFTISSPKSLSNFPNSKEKRHSHWRSKILSQIKTISPKSKQPFYRSNSSSSSLSLESSARPPFTVSTPSALCSRGVAVAGVQWSSAVVLRTALRSQIVDVAARSRRIVSPVQQHLRYRPPPHRHALWLSGSAADPRAAAFRSK</sequence>
<comment type="caution">
    <text evidence="2">The sequence shown here is derived from an EMBL/GenBank/DDBJ whole genome shotgun (WGS) entry which is preliminary data.</text>
</comment>
<feature type="region of interest" description="Disordered" evidence="1">
    <location>
        <begin position="65"/>
        <end position="91"/>
    </location>
</feature>
<feature type="compositionally biased region" description="Low complexity" evidence="1">
    <location>
        <begin position="74"/>
        <end position="86"/>
    </location>
</feature>